<evidence type="ECO:0000313" key="3">
    <source>
        <dbReference type="Proteomes" id="UP000466442"/>
    </source>
</evidence>
<name>A0A8S9WW06_APOLU</name>
<gene>
    <name evidence="2" type="ORF">GE061_007531</name>
</gene>
<feature type="region of interest" description="Disordered" evidence="1">
    <location>
        <begin position="71"/>
        <end position="194"/>
    </location>
</feature>
<accession>A0A8S9WW06</accession>
<sequence length="194" mass="20743">MRQTVKKNTIKDRWDLACKNFKVGESVAFRMYNSPNLKWKIGTIIAQDGNLHFTVSTDGQTFRRHVNQMRSTGIPQPTNLRGPIGGPGVPAGTPTSSCTLTSPHTPTSSQASNQDTSGNRSSGNRTGSTSSSAETVISTGIQHDPPGSNLTMPGGSPSTTLTLPRVPVPPMAQSTPVALRRSKRDRKPPARLVL</sequence>
<dbReference type="AlphaFoldDB" id="A0A8S9WW06"/>
<feature type="compositionally biased region" description="Low complexity" evidence="1">
    <location>
        <begin position="116"/>
        <end position="132"/>
    </location>
</feature>
<evidence type="ECO:0000313" key="2">
    <source>
        <dbReference type="EMBL" id="KAF6199505.1"/>
    </source>
</evidence>
<feature type="compositionally biased region" description="Polar residues" evidence="1">
    <location>
        <begin position="93"/>
        <end position="115"/>
    </location>
</feature>
<proteinExistence type="predicted"/>
<dbReference type="OrthoDB" id="6623489at2759"/>
<dbReference type="Proteomes" id="UP000466442">
    <property type="component" value="Unassembled WGS sequence"/>
</dbReference>
<organism evidence="2 3">
    <name type="scientific">Apolygus lucorum</name>
    <name type="common">Small green plant bug</name>
    <name type="synonym">Lygocoris lucorum</name>
    <dbReference type="NCBI Taxonomy" id="248454"/>
    <lineage>
        <taxon>Eukaryota</taxon>
        <taxon>Metazoa</taxon>
        <taxon>Ecdysozoa</taxon>
        <taxon>Arthropoda</taxon>
        <taxon>Hexapoda</taxon>
        <taxon>Insecta</taxon>
        <taxon>Pterygota</taxon>
        <taxon>Neoptera</taxon>
        <taxon>Paraneoptera</taxon>
        <taxon>Hemiptera</taxon>
        <taxon>Heteroptera</taxon>
        <taxon>Panheteroptera</taxon>
        <taxon>Cimicomorpha</taxon>
        <taxon>Miridae</taxon>
        <taxon>Mirini</taxon>
        <taxon>Apolygus</taxon>
    </lineage>
</organism>
<comment type="caution">
    <text evidence="2">The sequence shown here is derived from an EMBL/GenBank/DDBJ whole genome shotgun (WGS) entry which is preliminary data.</text>
</comment>
<evidence type="ECO:0000256" key="1">
    <source>
        <dbReference type="SAM" id="MobiDB-lite"/>
    </source>
</evidence>
<reference evidence="2" key="1">
    <citation type="journal article" date="2021" name="Mol. Ecol. Resour.">
        <title>Apolygus lucorum genome provides insights into omnivorousness and mesophyll feeding.</title>
        <authorList>
            <person name="Liu Y."/>
            <person name="Liu H."/>
            <person name="Wang H."/>
            <person name="Huang T."/>
            <person name="Liu B."/>
            <person name="Yang B."/>
            <person name="Yin L."/>
            <person name="Li B."/>
            <person name="Zhang Y."/>
            <person name="Zhang S."/>
            <person name="Jiang F."/>
            <person name="Zhang X."/>
            <person name="Ren Y."/>
            <person name="Wang B."/>
            <person name="Wang S."/>
            <person name="Lu Y."/>
            <person name="Wu K."/>
            <person name="Fan W."/>
            <person name="Wang G."/>
        </authorList>
    </citation>
    <scope>NUCLEOTIDE SEQUENCE</scope>
    <source>
        <strain evidence="2">12Hb</strain>
    </source>
</reference>
<feature type="compositionally biased region" description="Low complexity" evidence="1">
    <location>
        <begin position="156"/>
        <end position="165"/>
    </location>
</feature>
<protein>
    <submittedName>
        <fullName evidence="2">Uncharacterized protein</fullName>
    </submittedName>
</protein>
<keyword evidence="3" id="KW-1185">Reference proteome</keyword>
<dbReference type="EMBL" id="WIXP02000015">
    <property type="protein sequence ID" value="KAF6199505.1"/>
    <property type="molecule type" value="Genomic_DNA"/>
</dbReference>